<evidence type="ECO:0000313" key="4">
    <source>
        <dbReference type="Proteomes" id="UP000031057"/>
    </source>
</evidence>
<dbReference type="Pfam" id="PF01882">
    <property type="entry name" value="DUF58"/>
    <property type="match status" value="1"/>
</dbReference>
<dbReference type="PANTHER" id="PTHR33608:SF3">
    <property type="entry name" value="SLR2013 PROTEIN"/>
    <property type="match status" value="1"/>
</dbReference>
<gene>
    <name evidence="3" type="ORF">LK12_20895</name>
</gene>
<dbReference type="STRING" id="1348853.LK12_20895"/>
<dbReference type="Proteomes" id="UP000031057">
    <property type="component" value="Unassembled WGS sequence"/>
</dbReference>
<keyword evidence="1" id="KW-0472">Membrane</keyword>
<evidence type="ECO:0000256" key="1">
    <source>
        <dbReference type="SAM" id="Phobius"/>
    </source>
</evidence>
<name>A0A0B1ZEU0_9SPHN</name>
<sequence>MFRRLAPIVPTVRAAMLLVLAAPVALVIGATQPDAWVIAPLAGIGMLALIFVDALLAGRLEDLHLVVPADIEVGAEETMGAQVRLGGGRPSAMHLALACDPRLAPGGRMTFDLTQQAAGWRGSRSFSAVRRGTGKVSRTWLRWTGPLGLGARQIEGDVDEDVRIWPNIAAVRSPALHTFLKDAQFGLIARRIRGEGTQFESLAEYEPGMDRRRIDWKASARHVHLYAKEYETERNNQIVFAFDCGQGMCEPIQGMPRLDRAISAALATAYVALKGGDRVALFGFASRPDLSTPFITASGDFYRLQQAAAGLEYRAEEPNFTLALATLAGKLQRRSLIVVFSDFTDPTNAELMIESVSRLVSRHVVLFVTMADDELETLSAAAPGDMESLSEAVSADLLLRQRDLVTRRLRQIGVDVIEAPFDQIGTRLLDAYLEIKRSGAIG</sequence>
<dbReference type="OrthoDB" id="9776116at2"/>
<accession>A0A0B1ZEU0</accession>
<dbReference type="SUPFAM" id="SSF53300">
    <property type="entry name" value="vWA-like"/>
    <property type="match status" value="1"/>
</dbReference>
<dbReference type="InterPro" id="IPR002881">
    <property type="entry name" value="DUF58"/>
</dbReference>
<dbReference type="CDD" id="cd00198">
    <property type="entry name" value="vWFA"/>
    <property type="match status" value="1"/>
</dbReference>
<dbReference type="SMART" id="SM00327">
    <property type="entry name" value="VWA"/>
    <property type="match status" value="1"/>
</dbReference>
<dbReference type="EMBL" id="JTDI01000007">
    <property type="protein sequence ID" value="KHK89554.1"/>
    <property type="molecule type" value="Genomic_DNA"/>
</dbReference>
<dbReference type="InterPro" id="IPR002035">
    <property type="entry name" value="VWF_A"/>
</dbReference>
<keyword evidence="1" id="KW-0812">Transmembrane</keyword>
<feature type="transmembrane region" description="Helical" evidence="1">
    <location>
        <begin position="36"/>
        <end position="56"/>
    </location>
</feature>
<comment type="caution">
    <text evidence="3">The sequence shown here is derived from an EMBL/GenBank/DDBJ whole genome shotgun (WGS) entry which is preliminary data.</text>
</comment>
<dbReference type="PANTHER" id="PTHR33608">
    <property type="entry name" value="BLL2464 PROTEIN"/>
    <property type="match status" value="1"/>
</dbReference>
<organism evidence="3 4">
    <name type="scientific">Novosphingobium malaysiense</name>
    <dbReference type="NCBI Taxonomy" id="1348853"/>
    <lineage>
        <taxon>Bacteria</taxon>
        <taxon>Pseudomonadati</taxon>
        <taxon>Pseudomonadota</taxon>
        <taxon>Alphaproteobacteria</taxon>
        <taxon>Sphingomonadales</taxon>
        <taxon>Sphingomonadaceae</taxon>
        <taxon>Novosphingobium</taxon>
    </lineage>
</organism>
<evidence type="ECO:0000313" key="3">
    <source>
        <dbReference type="EMBL" id="KHK89554.1"/>
    </source>
</evidence>
<dbReference type="Gene3D" id="3.40.50.410">
    <property type="entry name" value="von Willebrand factor, type A domain"/>
    <property type="match status" value="1"/>
</dbReference>
<dbReference type="RefSeq" id="WP_039288572.1">
    <property type="nucleotide sequence ID" value="NZ_JTDI01000007.1"/>
</dbReference>
<dbReference type="AlphaFoldDB" id="A0A0B1ZEU0"/>
<dbReference type="InterPro" id="IPR036465">
    <property type="entry name" value="vWFA_dom_sf"/>
</dbReference>
<keyword evidence="4" id="KW-1185">Reference proteome</keyword>
<feature type="transmembrane region" description="Helical" evidence="1">
    <location>
        <begin position="12"/>
        <end position="30"/>
    </location>
</feature>
<evidence type="ECO:0000259" key="2">
    <source>
        <dbReference type="SMART" id="SM00327"/>
    </source>
</evidence>
<protein>
    <recommendedName>
        <fullName evidence="2">VWFA domain-containing protein</fullName>
    </recommendedName>
</protein>
<keyword evidence="1" id="KW-1133">Transmembrane helix</keyword>
<feature type="domain" description="VWFA" evidence="2">
    <location>
        <begin position="235"/>
        <end position="398"/>
    </location>
</feature>
<proteinExistence type="predicted"/>
<reference evidence="3 4" key="1">
    <citation type="submission" date="2014-10" db="EMBL/GenBank/DDBJ databases">
        <title>Genome sequence of Novosphingobium malaysiense MUSC 273(T).</title>
        <authorList>
            <person name="Lee L.-H."/>
        </authorList>
    </citation>
    <scope>NUCLEOTIDE SEQUENCE [LARGE SCALE GENOMIC DNA]</scope>
    <source>
        <strain evidence="3 4">MUSC 273</strain>
    </source>
</reference>